<comment type="subcellular location">
    <subcellularLocation>
        <location evidence="1">Membrane</location>
    </subcellularLocation>
</comment>
<dbReference type="Gene3D" id="2.40.160.50">
    <property type="entry name" value="membrane protein fhac: a member of the omp85/tpsb transporter family"/>
    <property type="match status" value="1"/>
</dbReference>
<keyword evidence="5" id="KW-1185">Reference proteome</keyword>
<keyword evidence="2" id="KW-0472">Membrane</keyword>
<dbReference type="RefSeq" id="WP_133275653.1">
    <property type="nucleotide sequence ID" value="NZ_CP037933.1"/>
</dbReference>
<dbReference type="AlphaFoldDB" id="A0A4P6YBH8"/>
<feature type="domain" description="Bacterial surface antigen (D15)" evidence="3">
    <location>
        <begin position="213"/>
        <end position="425"/>
    </location>
</feature>
<dbReference type="Proteomes" id="UP000291124">
    <property type="component" value="Chromosome"/>
</dbReference>
<gene>
    <name evidence="4" type="ORF">E1750_04665</name>
</gene>
<evidence type="ECO:0000256" key="2">
    <source>
        <dbReference type="ARBA" id="ARBA00023136"/>
    </source>
</evidence>
<dbReference type="OrthoDB" id="621220at2"/>
<dbReference type="InterPro" id="IPR000184">
    <property type="entry name" value="Bac_surfAg_D15"/>
</dbReference>
<organism evidence="4 5">
    <name type="scientific">Flavobacterium nackdongense</name>
    <dbReference type="NCBI Taxonomy" id="2547394"/>
    <lineage>
        <taxon>Bacteria</taxon>
        <taxon>Pseudomonadati</taxon>
        <taxon>Bacteroidota</taxon>
        <taxon>Flavobacteriia</taxon>
        <taxon>Flavobacteriales</taxon>
        <taxon>Flavobacteriaceae</taxon>
        <taxon>Flavobacterium</taxon>
    </lineage>
</organism>
<evidence type="ECO:0000313" key="5">
    <source>
        <dbReference type="Proteomes" id="UP000291124"/>
    </source>
</evidence>
<reference evidence="5" key="1">
    <citation type="submission" date="2019-03" db="EMBL/GenBank/DDBJ databases">
        <title>Flavobacterium sp.</title>
        <authorList>
            <person name="Kim H."/>
        </authorList>
    </citation>
    <scope>NUCLEOTIDE SEQUENCE [LARGE SCALE GENOMIC DNA]</scope>
    <source>
        <strain evidence="5">GS13</strain>
    </source>
</reference>
<name>A0A4P6YBH8_9FLAO</name>
<dbReference type="Pfam" id="PF01103">
    <property type="entry name" value="Omp85"/>
    <property type="match status" value="1"/>
</dbReference>
<dbReference type="GO" id="GO:0019867">
    <property type="term" value="C:outer membrane"/>
    <property type="evidence" value="ECO:0007669"/>
    <property type="project" value="InterPro"/>
</dbReference>
<protein>
    <recommendedName>
        <fullName evidence="3">Bacterial surface antigen (D15) domain-containing protein</fullName>
    </recommendedName>
</protein>
<sequence length="426" mass="49377">MKLHINTKTIFEAKPICLFLLFLCSWQFTFSQNDTIEKEKKRPLRSIVDLFTKEDTLKIRLPKQKSKTRLIAFPTLGYQPANGFTLGFIGQYSFKEKENTKISLISGGASYSSQHQLLTYVKNNMYLNDDRYFFSGDFRYYIFSQSNFGLGTDIVPYGASFQDFDYSSIEQPMDYHYFKLHETISYNLFPSFFLGAGIHLDSYTHIQDKNLDIANNRYTDHYNYSKKYGFNENYYLVNGLSMNVIYDARDNLINTNKGLFLNLNYRYNPKIFNYQKNSSTLLLESRYFIPLSKKIKQYVLGFWAYGQFLVSGKLPYLNLPAIGWDQNSRSGKGYIQGLFRGTNLMYFETEYRFPITKNQMISGTVFANATTASAADKNLHLFESVQPAVGVGLRVLLDKNTLTNFILNYGLGRQSNTFYFNDGEGF</sequence>
<accession>A0A4P6YBH8</accession>
<dbReference type="KEGG" id="fnk:E1750_04665"/>
<proteinExistence type="predicted"/>
<evidence type="ECO:0000259" key="3">
    <source>
        <dbReference type="Pfam" id="PF01103"/>
    </source>
</evidence>
<evidence type="ECO:0000256" key="1">
    <source>
        <dbReference type="ARBA" id="ARBA00004370"/>
    </source>
</evidence>
<dbReference type="EMBL" id="CP037933">
    <property type="protein sequence ID" value="QBN18124.1"/>
    <property type="molecule type" value="Genomic_DNA"/>
</dbReference>
<evidence type="ECO:0000313" key="4">
    <source>
        <dbReference type="EMBL" id="QBN18124.1"/>
    </source>
</evidence>